<dbReference type="AlphaFoldDB" id="A0A1R3JAL3"/>
<name>A0A1R3JAL3_COCAP</name>
<evidence type="ECO:0000313" key="2">
    <source>
        <dbReference type="Proteomes" id="UP000188268"/>
    </source>
</evidence>
<evidence type="ECO:0000313" key="1">
    <source>
        <dbReference type="EMBL" id="OMO91883.1"/>
    </source>
</evidence>
<sequence length="42" mass="4560">MALLHFSAISGRYVSVAADTDAIVESRFRCGKYRIGATGKQI</sequence>
<dbReference type="Gramene" id="OMO91883">
    <property type="protein sequence ID" value="OMO91883"/>
    <property type="gene ID" value="CCACVL1_06975"/>
</dbReference>
<dbReference type="Proteomes" id="UP000188268">
    <property type="component" value="Unassembled WGS sequence"/>
</dbReference>
<proteinExistence type="predicted"/>
<reference evidence="1 2" key="1">
    <citation type="submission" date="2013-09" db="EMBL/GenBank/DDBJ databases">
        <title>Corchorus capsularis genome sequencing.</title>
        <authorList>
            <person name="Alam M."/>
            <person name="Haque M.S."/>
            <person name="Islam M.S."/>
            <person name="Emdad E.M."/>
            <person name="Islam M.M."/>
            <person name="Ahmed B."/>
            <person name="Halim A."/>
            <person name="Hossen Q.M.M."/>
            <person name="Hossain M.Z."/>
            <person name="Ahmed R."/>
            <person name="Khan M.M."/>
            <person name="Islam R."/>
            <person name="Rashid M.M."/>
            <person name="Khan S.A."/>
            <person name="Rahman M.S."/>
            <person name="Alam M."/>
        </authorList>
    </citation>
    <scope>NUCLEOTIDE SEQUENCE [LARGE SCALE GENOMIC DNA]</scope>
    <source>
        <strain evidence="2">cv. CVL-1</strain>
        <tissue evidence="1">Whole seedling</tissue>
    </source>
</reference>
<gene>
    <name evidence="1" type="ORF">CCACVL1_06975</name>
</gene>
<organism evidence="1 2">
    <name type="scientific">Corchorus capsularis</name>
    <name type="common">Jute</name>
    <dbReference type="NCBI Taxonomy" id="210143"/>
    <lineage>
        <taxon>Eukaryota</taxon>
        <taxon>Viridiplantae</taxon>
        <taxon>Streptophyta</taxon>
        <taxon>Embryophyta</taxon>
        <taxon>Tracheophyta</taxon>
        <taxon>Spermatophyta</taxon>
        <taxon>Magnoliopsida</taxon>
        <taxon>eudicotyledons</taxon>
        <taxon>Gunneridae</taxon>
        <taxon>Pentapetalae</taxon>
        <taxon>rosids</taxon>
        <taxon>malvids</taxon>
        <taxon>Malvales</taxon>
        <taxon>Malvaceae</taxon>
        <taxon>Grewioideae</taxon>
        <taxon>Apeibeae</taxon>
        <taxon>Corchorus</taxon>
    </lineage>
</organism>
<accession>A0A1R3JAL3</accession>
<keyword evidence="2" id="KW-1185">Reference proteome</keyword>
<protein>
    <submittedName>
        <fullName evidence="1">Uncharacterized protein</fullName>
    </submittedName>
</protein>
<dbReference type="EMBL" id="AWWV01008271">
    <property type="protein sequence ID" value="OMO91883.1"/>
    <property type="molecule type" value="Genomic_DNA"/>
</dbReference>
<comment type="caution">
    <text evidence="1">The sequence shown here is derived from an EMBL/GenBank/DDBJ whole genome shotgun (WGS) entry which is preliminary data.</text>
</comment>